<sequence length="122" mass="12520">MGTENAWVRTALTAILYVLALAVGSYLLPSDPTSIAPVIPIIAGGILIGHALFTSQLDRMGYALIGFFAVELLLVLLLGAVAVLGVSIPVPAGTDYVIAGCLVVALAVSYFRFGGRSDVSAA</sequence>
<dbReference type="Proteomes" id="UP000199062">
    <property type="component" value="Unassembled WGS sequence"/>
</dbReference>
<feature type="transmembrane region" description="Helical" evidence="1">
    <location>
        <begin position="96"/>
        <end position="113"/>
    </location>
</feature>
<keyword evidence="3" id="KW-1185">Reference proteome</keyword>
<keyword evidence="1" id="KW-0812">Transmembrane</keyword>
<dbReference type="AlphaFoldDB" id="A0A1I6K3N9"/>
<reference evidence="2 3" key="1">
    <citation type="submission" date="2016-10" db="EMBL/GenBank/DDBJ databases">
        <authorList>
            <person name="de Groot N.N."/>
        </authorList>
    </citation>
    <scope>NUCLEOTIDE SEQUENCE [LARGE SCALE GENOMIC DNA]</scope>
    <source>
        <strain evidence="2 3">CGMCC 1.10457</strain>
    </source>
</reference>
<name>A0A1I6K3N9_9EURY</name>
<dbReference type="EMBL" id="FOZK01000001">
    <property type="protein sequence ID" value="SFR85885.1"/>
    <property type="molecule type" value="Genomic_DNA"/>
</dbReference>
<keyword evidence="1" id="KW-1133">Transmembrane helix</keyword>
<protein>
    <submittedName>
        <fullName evidence="2">Uncharacterized protein</fullName>
    </submittedName>
</protein>
<evidence type="ECO:0000256" key="1">
    <source>
        <dbReference type="SAM" id="Phobius"/>
    </source>
</evidence>
<gene>
    <name evidence="2" type="ORF">SAMN05216559_0147</name>
</gene>
<feature type="transmembrane region" description="Helical" evidence="1">
    <location>
        <begin position="65"/>
        <end position="90"/>
    </location>
</feature>
<organism evidence="2 3">
    <name type="scientific">Halomicrobium zhouii</name>
    <dbReference type="NCBI Taxonomy" id="767519"/>
    <lineage>
        <taxon>Archaea</taxon>
        <taxon>Methanobacteriati</taxon>
        <taxon>Methanobacteriota</taxon>
        <taxon>Stenosarchaea group</taxon>
        <taxon>Halobacteria</taxon>
        <taxon>Halobacteriales</taxon>
        <taxon>Haloarculaceae</taxon>
        <taxon>Halomicrobium</taxon>
    </lineage>
</organism>
<keyword evidence="1" id="KW-0472">Membrane</keyword>
<dbReference type="RefSeq" id="WP_089812931.1">
    <property type="nucleotide sequence ID" value="NZ_FOZK01000001.1"/>
</dbReference>
<feature type="transmembrane region" description="Helical" evidence="1">
    <location>
        <begin position="34"/>
        <end position="53"/>
    </location>
</feature>
<proteinExistence type="predicted"/>
<evidence type="ECO:0000313" key="3">
    <source>
        <dbReference type="Proteomes" id="UP000199062"/>
    </source>
</evidence>
<accession>A0A1I6K3N9</accession>
<feature type="transmembrane region" description="Helical" evidence="1">
    <location>
        <begin position="7"/>
        <end position="28"/>
    </location>
</feature>
<evidence type="ECO:0000313" key="2">
    <source>
        <dbReference type="EMBL" id="SFR85885.1"/>
    </source>
</evidence>